<reference evidence="1 2" key="1">
    <citation type="submission" date="2005-10" db="EMBL/GenBank/DDBJ databases">
        <title>Complete sequence of Geobacter metallireducens GS-15.</title>
        <authorList>
            <consortium name="US DOE Joint Genome Institute"/>
            <person name="Copeland A."/>
            <person name="Lucas S."/>
            <person name="Lapidus A."/>
            <person name="Barry K."/>
            <person name="Detter J.C."/>
            <person name="Glavina T."/>
            <person name="Hammon N."/>
            <person name="Israni S."/>
            <person name="Pitluck S."/>
            <person name="Di Bartolo G."/>
            <person name="Chain P."/>
            <person name="Schmutz J."/>
            <person name="Larimer F."/>
            <person name="Land M."/>
            <person name="Kyrpides N."/>
            <person name="Ivanova N."/>
            <person name="Richardson P."/>
        </authorList>
    </citation>
    <scope>NUCLEOTIDE SEQUENCE [LARGE SCALE GENOMIC DNA]</scope>
    <source>
        <strain evidence="2">ATCC 53774 / DSM 7210 / GS-15</strain>
    </source>
</reference>
<organism evidence="1 2">
    <name type="scientific">Geobacter metallireducens (strain ATCC 53774 / DSM 7210 / GS-15)</name>
    <dbReference type="NCBI Taxonomy" id="269799"/>
    <lineage>
        <taxon>Bacteria</taxon>
        <taxon>Pseudomonadati</taxon>
        <taxon>Thermodesulfobacteriota</taxon>
        <taxon>Desulfuromonadia</taxon>
        <taxon>Geobacterales</taxon>
        <taxon>Geobacteraceae</taxon>
        <taxon>Geobacter</taxon>
    </lineage>
</organism>
<sequence length="84" mass="9489">MYLELITYTAEDGLELDAALYRQRGKGHAPDPLIILTHGASWMNFYTGPQRFLPRYLVLAGYDCLAINSRDRDIGYLHPPTGTC</sequence>
<dbReference type="eggNOG" id="COG1073">
    <property type="taxonomic scope" value="Bacteria"/>
</dbReference>
<dbReference type="KEGG" id="gme:Gmet_2221"/>
<evidence type="ECO:0000313" key="1">
    <source>
        <dbReference type="EMBL" id="ABB32448.1"/>
    </source>
</evidence>
<gene>
    <name evidence="1" type="ordered locus">Gmet_2221</name>
</gene>
<dbReference type="EMBL" id="CP000148">
    <property type="protein sequence ID" value="ABB32448.1"/>
    <property type="molecule type" value="Genomic_DNA"/>
</dbReference>
<reference evidence="1 2" key="2">
    <citation type="journal article" date="2009" name="BMC Microbiol.">
        <title>The genome sequence of Geobacter metallireducens: features of metabolism, physiology and regulation common and dissimilar to Geobacter sulfurreducens.</title>
        <authorList>
            <person name="Aklujkar M."/>
            <person name="Krushkal J."/>
            <person name="DiBartolo G."/>
            <person name="Lapidus A."/>
            <person name="Land M.L."/>
            <person name="Lovley D.R."/>
        </authorList>
    </citation>
    <scope>NUCLEOTIDE SEQUENCE [LARGE SCALE GENOMIC DNA]</scope>
    <source>
        <strain evidence="2">ATCC 53774 / DSM 7210 / GS-15</strain>
    </source>
</reference>
<dbReference type="InterPro" id="IPR029058">
    <property type="entry name" value="AB_hydrolase_fold"/>
</dbReference>
<protein>
    <recommendedName>
        <fullName evidence="3">Alpha/beta hydrolase</fullName>
    </recommendedName>
</protein>
<keyword evidence="2" id="KW-1185">Reference proteome</keyword>
<evidence type="ECO:0000313" key="2">
    <source>
        <dbReference type="Proteomes" id="UP000007073"/>
    </source>
</evidence>
<accession>Q39TH6</accession>
<name>Q39TH6_GEOMG</name>
<evidence type="ECO:0008006" key="3">
    <source>
        <dbReference type="Google" id="ProtNLM"/>
    </source>
</evidence>
<dbReference type="AlphaFoldDB" id="Q39TH6"/>
<dbReference type="HOGENOM" id="CLU_2522816_0_0_7"/>
<dbReference type="SUPFAM" id="SSF53474">
    <property type="entry name" value="alpha/beta-Hydrolases"/>
    <property type="match status" value="1"/>
</dbReference>
<dbReference type="Proteomes" id="UP000007073">
    <property type="component" value="Chromosome"/>
</dbReference>
<dbReference type="Gene3D" id="3.40.50.1820">
    <property type="entry name" value="alpha/beta hydrolase"/>
    <property type="match status" value="1"/>
</dbReference>
<proteinExistence type="predicted"/>
<dbReference type="RefSeq" id="WP_011365976.1">
    <property type="nucleotide sequence ID" value="NC_007517.1"/>
</dbReference>